<dbReference type="GO" id="GO:0017004">
    <property type="term" value="P:cytochrome complex assembly"/>
    <property type="evidence" value="ECO:0007669"/>
    <property type="project" value="InterPro"/>
</dbReference>
<dbReference type="PANTHER" id="PTHR38034:SF1">
    <property type="entry name" value="INNER MEMBRANE PROTEIN YPJD"/>
    <property type="match status" value="1"/>
</dbReference>
<dbReference type="GO" id="GO:0020037">
    <property type="term" value="F:heme binding"/>
    <property type="evidence" value="ECO:0007669"/>
    <property type="project" value="InterPro"/>
</dbReference>
<dbReference type="InterPro" id="IPR002541">
    <property type="entry name" value="Cyt_c_assembly"/>
</dbReference>
<feature type="domain" description="Cytochrome c assembly protein" evidence="2">
    <location>
        <begin position="64"/>
        <end position="265"/>
    </location>
</feature>
<keyword evidence="4" id="KW-1185">Reference proteome</keyword>
<dbReference type="GO" id="GO:0005886">
    <property type="term" value="C:plasma membrane"/>
    <property type="evidence" value="ECO:0007669"/>
    <property type="project" value="TreeGrafter"/>
</dbReference>
<feature type="transmembrane region" description="Helical" evidence="1">
    <location>
        <begin position="239"/>
        <end position="258"/>
    </location>
</feature>
<keyword evidence="1" id="KW-1133">Transmembrane helix</keyword>
<feature type="transmembrane region" description="Helical" evidence="1">
    <location>
        <begin position="32"/>
        <end position="49"/>
    </location>
</feature>
<dbReference type="PANTHER" id="PTHR38034">
    <property type="entry name" value="INNER MEMBRANE PROTEIN YPJD"/>
    <property type="match status" value="1"/>
</dbReference>
<evidence type="ECO:0000256" key="1">
    <source>
        <dbReference type="SAM" id="Phobius"/>
    </source>
</evidence>
<evidence type="ECO:0000313" key="3">
    <source>
        <dbReference type="EMBL" id="SEH24809.1"/>
    </source>
</evidence>
<dbReference type="RefSeq" id="WP_074764433.1">
    <property type="nucleotide sequence ID" value="NZ_FNWO01000001.1"/>
</dbReference>
<dbReference type="Pfam" id="PF01578">
    <property type="entry name" value="Cytochrom_C_asm"/>
    <property type="match status" value="1"/>
</dbReference>
<organism evidence="3 4">
    <name type="scientific">Magnetospirillum fulvum</name>
    <name type="common">Rhodospirillum fulvum</name>
    <dbReference type="NCBI Taxonomy" id="1082"/>
    <lineage>
        <taxon>Bacteria</taxon>
        <taxon>Pseudomonadati</taxon>
        <taxon>Pseudomonadota</taxon>
        <taxon>Alphaproteobacteria</taxon>
        <taxon>Rhodospirillales</taxon>
        <taxon>Rhodospirillaceae</taxon>
        <taxon>Magnetospirillum</taxon>
    </lineage>
</organism>
<protein>
    <submittedName>
        <fullName evidence="3">ABC-type uncharacterized transport system, permease component</fullName>
    </submittedName>
</protein>
<evidence type="ECO:0000313" key="4">
    <source>
        <dbReference type="Proteomes" id="UP000182983"/>
    </source>
</evidence>
<feature type="transmembrane region" description="Helical" evidence="1">
    <location>
        <begin position="55"/>
        <end position="77"/>
    </location>
</feature>
<accession>A0A1H6GMS4</accession>
<gene>
    <name evidence="3" type="ORF">SAMN04244559_00074</name>
</gene>
<feature type="transmembrane region" description="Helical" evidence="1">
    <location>
        <begin position="128"/>
        <end position="150"/>
    </location>
</feature>
<proteinExistence type="predicted"/>
<dbReference type="EMBL" id="FNWO01000001">
    <property type="protein sequence ID" value="SEH24809.1"/>
    <property type="molecule type" value="Genomic_DNA"/>
</dbReference>
<dbReference type="OrthoDB" id="7332097at2"/>
<feature type="transmembrane region" description="Helical" evidence="1">
    <location>
        <begin position="213"/>
        <end position="232"/>
    </location>
</feature>
<sequence length="271" mass="28698">MSPLLLNIIALVALVPAATVSFRPHAGRDGRFWAATLLAVIAPSIWGGWLMSGEWLTSLSAGLWVSIAGSAAMYALLSVTTPQAWRLGPLLMPFLAAVGLLASMVSWVEGAPPPMTGGASAAWVDLHIIVSVMTYSLLTVAAVASASIFLQERALKRKRPTALTRLLPSVADAERMSGRLLLDSEVVLGLGLLTGLALHYVETGSFITFEHKALLSLLAFVLIGMLLIGHRICGVRGRLAARVVLVAYLLLTLAYPGVKFVQQVLLTAPLG</sequence>
<feature type="transmembrane region" description="Helical" evidence="1">
    <location>
        <begin position="6"/>
        <end position="25"/>
    </location>
</feature>
<keyword evidence="1" id="KW-0472">Membrane</keyword>
<keyword evidence="1" id="KW-0812">Transmembrane</keyword>
<reference evidence="4" key="1">
    <citation type="submission" date="2016-10" db="EMBL/GenBank/DDBJ databases">
        <authorList>
            <person name="Varghese N."/>
            <person name="Submissions S."/>
        </authorList>
    </citation>
    <scope>NUCLEOTIDE SEQUENCE [LARGE SCALE GENOMIC DNA]</scope>
    <source>
        <strain evidence="4">DSM 13234</strain>
    </source>
</reference>
<name>A0A1H6GMS4_MAGFU</name>
<feature type="transmembrane region" description="Helical" evidence="1">
    <location>
        <begin position="180"/>
        <end position="201"/>
    </location>
</feature>
<evidence type="ECO:0000259" key="2">
    <source>
        <dbReference type="Pfam" id="PF01578"/>
    </source>
</evidence>
<feature type="transmembrane region" description="Helical" evidence="1">
    <location>
        <begin position="89"/>
        <end position="108"/>
    </location>
</feature>
<dbReference type="Proteomes" id="UP000182983">
    <property type="component" value="Unassembled WGS sequence"/>
</dbReference>
<dbReference type="InterPro" id="IPR052372">
    <property type="entry name" value="YpjD/HemX"/>
</dbReference>
<dbReference type="AlphaFoldDB" id="A0A1H6GMS4"/>